<feature type="region of interest" description="Disordered" evidence="7">
    <location>
        <begin position="195"/>
        <end position="215"/>
    </location>
</feature>
<feature type="compositionally biased region" description="Low complexity" evidence="7">
    <location>
        <begin position="195"/>
        <end position="206"/>
    </location>
</feature>
<keyword evidence="2" id="KW-0805">Transcription regulation</keyword>
<evidence type="ECO:0000256" key="4">
    <source>
        <dbReference type="ARBA" id="ARBA00023163"/>
    </source>
</evidence>
<dbReference type="FunFam" id="2.20.25.80:FF:000002">
    <property type="entry name" value="probable WRKY transcription factor 31"/>
    <property type="match status" value="1"/>
</dbReference>
<keyword evidence="9" id="KW-1185">Reference proteome</keyword>
<evidence type="ECO:0000256" key="2">
    <source>
        <dbReference type="ARBA" id="ARBA00023015"/>
    </source>
</evidence>
<evidence type="ECO:0000256" key="5">
    <source>
        <dbReference type="ARBA" id="ARBA00023242"/>
    </source>
</evidence>
<dbReference type="OrthoDB" id="2020995at2759"/>
<keyword evidence="5" id="KW-0539">Nucleus</keyword>
<dbReference type="SUPFAM" id="SSF118290">
    <property type="entry name" value="WRKY DNA-binding domain"/>
    <property type="match status" value="1"/>
</dbReference>
<dbReference type="GO" id="GO:0043565">
    <property type="term" value="F:sequence-specific DNA binding"/>
    <property type="evidence" value="ECO:0007669"/>
    <property type="project" value="InterPro"/>
</dbReference>
<evidence type="ECO:0000256" key="6">
    <source>
        <dbReference type="SAM" id="Coils"/>
    </source>
</evidence>
<dbReference type="InterPro" id="IPR003657">
    <property type="entry name" value="WRKY_dom"/>
</dbReference>
<feature type="compositionally biased region" description="Basic and acidic residues" evidence="7">
    <location>
        <begin position="41"/>
        <end position="61"/>
    </location>
</feature>
<organism evidence="8 9">
    <name type="scientific">Lupinus albus</name>
    <name type="common">White lupine</name>
    <name type="synonym">Lupinus termis</name>
    <dbReference type="NCBI Taxonomy" id="3870"/>
    <lineage>
        <taxon>Eukaryota</taxon>
        <taxon>Viridiplantae</taxon>
        <taxon>Streptophyta</taxon>
        <taxon>Embryophyta</taxon>
        <taxon>Tracheophyta</taxon>
        <taxon>Spermatophyta</taxon>
        <taxon>Magnoliopsida</taxon>
        <taxon>eudicotyledons</taxon>
        <taxon>Gunneridae</taxon>
        <taxon>Pentapetalae</taxon>
        <taxon>rosids</taxon>
        <taxon>fabids</taxon>
        <taxon>Fabales</taxon>
        <taxon>Fabaceae</taxon>
        <taxon>Papilionoideae</taxon>
        <taxon>50 kb inversion clade</taxon>
        <taxon>genistoids sensu lato</taxon>
        <taxon>core genistoids</taxon>
        <taxon>Genisteae</taxon>
        <taxon>Lupinus</taxon>
    </lineage>
</organism>
<gene>
    <name evidence="8" type="ORF">Lalb_Chr18g0046381</name>
</gene>
<dbReference type="Gene3D" id="2.20.25.80">
    <property type="entry name" value="WRKY domain"/>
    <property type="match status" value="1"/>
</dbReference>
<keyword evidence="3" id="KW-0238">DNA-binding</keyword>
<feature type="region of interest" description="Disordered" evidence="7">
    <location>
        <begin position="36"/>
        <end position="64"/>
    </location>
</feature>
<reference evidence="9" key="1">
    <citation type="journal article" date="2020" name="Nat. Commun.">
        <title>Genome sequence of the cluster root forming white lupin.</title>
        <authorList>
            <person name="Hufnagel B."/>
            <person name="Marques A."/>
            <person name="Soriano A."/>
            <person name="Marques L."/>
            <person name="Divol F."/>
            <person name="Doumas P."/>
            <person name="Sallet E."/>
            <person name="Mancinotti D."/>
            <person name="Carrere S."/>
            <person name="Marande W."/>
            <person name="Arribat S."/>
            <person name="Keller J."/>
            <person name="Huneau C."/>
            <person name="Blein T."/>
            <person name="Aime D."/>
            <person name="Laguerre M."/>
            <person name="Taylor J."/>
            <person name="Schubert V."/>
            <person name="Nelson M."/>
            <person name="Geu-Flores F."/>
            <person name="Crespi M."/>
            <person name="Gallardo-Guerrero K."/>
            <person name="Delaux P.-M."/>
            <person name="Salse J."/>
            <person name="Berges H."/>
            <person name="Guyot R."/>
            <person name="Gouzy J."/>
            <person name="Peret B."/>
        </authorList>
    </citation>
    <scope>NUCLEOTIDE SEQUENCE [LARGE SCALE GENOMIC DNA]</scope>
    <source>
        <strain evidence="9">cv. Amiga</strain>
    </source>
</reference>
<evidence type="ECO:0000313" key="9">
    <source>
        <dbReference type="Proteomes" id="UP000447434"/>
    </source>
</evidence>
<dbReference type="Pfam" id="PF03106">
    <property type="entry name" value="WRKY"/>
    <property type="match status" value="1"/>
</dbReference>
<dbReference type="GO" id="GO:0003700">
    <property type="term" value="F:DNA-binding transcription factor activity"/>
    <property type="evidence" value="ECO:0007669"/>
    <property type="project" value="InterPro"/>
</dbReference>
<evidence type="ECO:0000256" key="1">
    <source>
        <dbReference type="ARBA" id="ARBA00004123"/>
    </source>
</evidence>
<dbReference type="SMART" id="SM00774">
    <property type="entry name" value="WRKY"/>
    <property type="match status" value="1"/>
</dbReference>
<dbReference type="GO" id="GO:0005634">
    <property type="term" value="C:nucleus"/>
    <property type="evidence" value="ECO:0007669"/>
    <property type="project" value="UniProtKB-SubCell"/>
</dbReference>
<keyword evidence="4" id="KW-0804">Transcription</keyword>
<name>A0A6A4P426_LUPAL</name>
<dbReference type="InterPro" id="IPR044810">
    <property type="entry name" value="WRKY_plant"/>
</dbReference>
<comment type="subcellular location">
    <subcellularLocation>
        <location evidence="1">Nucleus</location>
    </subcellularLocation>
</comment>
<dbReference type="Proteomes" id="UP000447434">
    <property type="component" value="Chromosome 18"/>
</dbReference>
<evidence type="ECO:0000256" key="7">
    <source>
        <dbReference type="SAM" id="MobiDB-lite"/>
    </source>
</evidence>
<evidence type="ECO:0000313" key="8">
    <source>
        <dbReference type="EMBL" id="KAE9593748.1"/>
    </source>
</evidence>
<evidence type="ECO:0000256" key="3">
    <source>
        <dbReference type="ARBA" id="ARBA00023125"/>
    </source>
</evidence>
<keyword evidence="6" id="KW-0175">Coiled coil</keyword>
<dbReference type="PANTHER" id="PTHR31429">
    <property type="entry name" value="WRKY TRANSCRIPTION FACTOR 36-RELATED"/>
    <property type="match status" value="1"/>
</dbReference>
<comment type="caution">
    <text evidence="8">The sequence shown here is derived from an EMBL/GenBank/DDBJ whole genome shotgun (WGS) entry which is preliminary data.</text>
</comment>
<dbReference type="PROSITE" id="PS50811">
    <property type="entry name" value="WRKY"/>
    <property type="match status" value="1"/>
</dbReference>
<proteinExistence type="predicted"/>
<feature type="coiled-coil region" evidence="6">
    <location>
        <begin position="92"/>
        <end position="119"/>
    </location>
</feature>
<dbReference type="AlphaFoldDB" id="A0A6A4P426"/>
<sequence>MTYHMEKGHNHNELTLLNSSHNIDPIIKEVDFFASNNHNNKKSDSSNDDNHHQKQQHDQHQHGSSTLLIDHHVNTGLYLTCASGGISRPTNSENHKTQMIKLENELLRVQEENHMLKIALDQINKSYNQLQVQLFISLQNQKPNQNVEENRMVSGQKMMDPQECTKLDAIDTLVSNDKTNQEVCGDSHALVDRSSSQSWASSSSKSPKIEEEAKTEEHVVADQLPFRKARVSVRARSEATTISDGCQWRKYGQKMAKGNPCPRAYYRCTMAVGCLVRKQVQRCAQDKTVLITTYEGNHNHPLPPVATAMANTTSAAASMLLSGSTHINESLTTSSGSYFSSMATLSASAPFPTITLDLTQNPNNNNNNNTMQQLHSRYYPTLPLQHAGSLGGSYLLGKPLFFSQKMVPNSSTMMPLVQLGQRNNSSVVETVSAAIASDPNFTAALAGAISSIIGRGGNSNNVISNNGNGGAVLPESQSCTTFSKN</sequence>
<dbReference type="PANTHER" id="PTHR31429:SF59">
    <property type="entry name" value="WRKY TRANSCRIPTION FACTOR 47-RELATED"/>
    <property type="match status" value="1"/>
</dbReference>
<dbReference type="InterPro" id="IPR036576">
    <property type="entry name" value="WRKY_dom_sf"/>
</dbReference>
<dbReference type="EMBL" id="WOCE01000018">
    <property type="protein sequence ID" value="KAE9593748.1"/>
    <property type="molecule type" value="Genomic_DNA"/>
</dbReference>
<accession>A0A6A4P426</accession>
<protein>
    <submittedName>
        <fullName evidence="8">Putative transcription factor WRKY family</fullName>
    </submittedName>
</protein>